<dbReference type="SMART" id="SM00044">
    <property type="entry name" value="CYCc"/>
    <property type="match status" value="1"/>
</dbReference>
<accession>A0ABQ4T864</accession>
<evidence type="ECO:0000259" key="2">
    <source>
        <dbReference type="PROSITE" id="PS50125"/>
    </source>
</evidence>
<dbReference type="PANTHER" id="PTHR43081:SF1">
    <property type="entry name" value="ADENYLATE CYCLASE, TERMINAL-DIFFERENTIATION SPECIFIC"/>
    <property type="match status" value="1"/>
</dbReference>
<comment type="caution">
    <text evidence="3">The sequence shown here is derived from an EMBL/GenBank/DDBJ whole genome shotgun (WGS) entry which is preliminary data.</text>
</comment>
<dbReference type="Pfam" id="PF00211">
    <property type="entry name" value="Guanylate_cyc"/>
    <property type="match status" value="1"/>
</dbReference>
<dbReference type="InterPro" id="IPR001054">
    <property type="entry name" value="A/G_cyclase"/>
</dbReference>
<keyword evidence="4" id="KW-1185">Reference proteome</keyword>
<dbReference type="RefSeq" id="WP_238310623.1">
    <property type="nucleotide sequence ID" value="NZ_BPQV01000004.1"/>
</dbReference>
<keyword evidence="1" id="KW-1133">Transmembrane helix</keyword>
<dbReference type="SUPFAM" id="SSF55073">
    <property type="entry name" value="Nucleotide cyclase"/>
    <property type="match status" value="1"/>
</dbReference>
<dbReference type="EMBL" id="BPQV01000004">
    <property type="protein sequence ID" value="GJE26749.1"/>
    <property type="molecule type" value="Genomic_DNA"/>
</dbReference>
<feature type="transmembrane region" description="Helical" evidence="1">
    <location>
        <begin position="37"/>
        <end position="57"/>
    </location>
</feature>
<organism evidence="3 4">
    <name type="scientific">Methylobacterium organophilum</name>
    <dbReference type="NCBI Taxonomy" id="410"/>
    <lineage>
        <taxon>Bacteria</taxon>
        <taxon>Pseudomonadati</taxon>
        <taxon>Pseudomonadota</taxon>
        <taxon>Alphaproteobacteria</taxon>
        <taxon>Hyphomicrobiales</taxon>
        <taxon>Methylobacteriaceae</taxon>
        <taxon>Methylobacterium</taxon>
    </lineage>
</organism>
<keyword evidence="1" id="KW-0472">Membrane</keyword>
<gene>
    <name evidence="3" type="ORF">LKMONMHP_1600</name>
</gene>
<protein>
    <recommendedName>
        <fullName evidence="2">Guanylate cyclase domain-containing protein</fullName>
    </recommendedName>
</protein>
<feature type="transmembrane region" description="Helical" evidence="1">
    <location>
        <begin position="110"/>
        <end position="129"/>
    </location>
</feature>
<dbReference type="InterPro" id="IPR050697">
    <property type="entry name" value="Adenylyl/Guanylyl_Cyclase_3/4"/>
</dbReference>
<evidence type="ECO:0000313" key="3">
    <source>
        <dbReference type="EMBL" id="GJE26749.1"/>
    </source>
</evidence>
<dbReference type="PANTHER" id="PTHR43081">
    <property type="entry name" value="ADENYLATE CYCLASE, TERMINAL-DIFFERENTIATION SPECIFIC-RELATED"/>
    <property type="match status" value="1"/>
</dbReference>
<feature type="domain" description="Guanylate cyclase" evidence="2">
    <location>
        <begin position="157"/>
        <end position="286"/>
    </location>
</feature>
<dbReference type="Proteomes" id="UP001055156">
    <property type="component" value="Unassembled WGS sequence"/>
</dbReference>
<reference evidence="3" key="1">
    <citation type="journal article" date="2021" name="Front. Microbiol.">
        <title>Comprehensive Comparative Genomics and Phenotyping of Methylobacterium Species.</title>
        <authorList>
            <person name="Alessa O."/>
            <person name="Ogura Y."/>
            <person name="Fujitani Y."/>
            <person name="Takami H."/>
            <person name="Hayashi T."/>
            <person name="Sahin N."/>
            <person name="Tani A."/>
        </authorList>
    </citation>
    <scope>NUCLEOTIDE SEQUENCE</scope>
    <source>
        <strain evidence="3">NBRC 15689</strain>
    </source>
</reference>
<dbReference type="CDD" id="cd07302">
    <property type="entry name" value="CHD"/>
    <property type="match status" value="1"/>
</dbReference>
<feature type="transmembrane region" description="Helical" evidence="1">
    <location>
        <begin position="77"/>
        <end position="98"/>
    </location>
</feature>
<sequence>MLPQHRWFWVLILLACAVAGLIYNVIFAAGASPLAGLTYGLFMGGAALAFERGLVLAGLQARIRRLPAGLYVPAAELAYMAMIVVGNSIGGVVVWAFGMTQDPFLESIRMTPRVLAYALAVSALLVFVIRMRDLIGGEVFVNFLIGRYHRPVEEERIFLFLDVVGSTAFAETHGDLRAQEYLSAVFATLAEPVRRYQGSTDDYIGDMAMITWPMARGLKEARCVACLFAVRDRLAAEAPAWQARFGTVPRLRAALHGGSVVTAEVGVDRHKIAYFGDAVNVTSRVESLCRPLGVDVLISDDLLARLPRLPEGVTARSLGAHALRGRGRRLLVSTLERSDQVAEAMAGAAIAADPPAAARPRAVAGGR</sequence>
<dbReference type="InterPro" id="IPR029787">
    <property type="entry name" value="Nucleotide_cyclase"/>
</dbReference>
<dbReference type="Gene3D" id="3.30.70.1230">
    <property type="entry name" value="Nucleotide cyclase"/>
    <property type="match status" value="1"/>
</dbReference>
<keyword evidence="1" id="KW-0812">Transmembrane</keyword>
<evidence type="ECO:0000256" key="1">
    <source>
        <dbReference type="SAM" id="Phobius"/>
    </source>
</evidence>
<reference evidence="3" key="2">
    <citation type="submission" date="2021-08" db="EMBL/GenBank/DDBJ databases">
        <authorList>
            <person name="Tani A."/>
            <person name="Ola A."/>
            <person name="Ogura Y."/>
            <person name="Katsura K."/>
            <person name="Hayashi T."/>
        </authorList>
    </citation>
    <scope>NUCLEOTIDE SEQUENCE</scope>
    <source>
        <strain evidence="3">NBRC 15689</strain>
    </source>
</reference>
<evidence type="ECO:0000313" key="4">
    <source>
        <dbReference type="Proteomes" id="UP001055156"/>
    </source>
</evidence>
<feature type="transmembrane region" description="Helical" evidence="1">
    <location>
        <begin position="7"/>
        <end position="31"/>
    </location>
</feature>
<dbReference type="PROSITE" id="PS50125">
    <property type="entry name" value="GUANYLATE_CYCLASE_2"/>
    <property type="match status" value="1"/>
</dbReference>
<proteinExistence type="predicted"/>
<name>A0ABQ4T864_METOR</name>